<reference evidence="3 4" key="1">
    <citation type="submission" date="2012-08" db="EMBL/GenBank/DDBJ databases">
        <title>The Genome Sequence of Barnesiella intestinihominis YIT 11860.</title>
        <authorList>
            <consortium name="The Broad Institute Genome Sequencing Platform"/>
            <person name="Earl A."/>
            <person name="Ward D."/>
            <person name="Feldgarden M."/>
            <person name="Gevers D."/>
            <person name="Morotomi M."/>
            <person name="Walker B."/>
            <person name="Young S.K."/>
            <person name="Zeng Q."/>
            <person name="Gargeya S."/>
            <person name="Fitzgerald M."/>
            <person name="Haas B."/>
            <person name="Abouelleil A."/>
            <person name="Alvarado L."/>
            <person name="Arachchi H.M."/>
            <person name="Berlin A.M."/>
            <person name="Chapman S.B."/>
            <person name="Goldberg J."/>
            <person name="Griggs A."/>
            <person name="Gujja S."/>
            <person name="Hansen M."/>
            <person name="Howarth C."/>
            <person name="Imamovic A."/>
            <person name="Larimer J."/>
            <person name="McCowen C."/>
            <person name="Montmayeur A."/>
            <person name="Murphy C."/>
            <person name="Neiman D."/>
            <person name="Pearson M."/>
            <person name="Priest M."/>
            <person name="Roberts A."/>
            <person name="Saif S."/>
            <person name="Shea T."/>
            <person name="Sisk P."/>
            <person name="Sykes S."/>
            <person name="Wortman J."/>
            <person name="Nusbaum C."/>
            <person name="Birren B."/>
        </authorList>
    </citation>
    <scope>NUCLEOTIDE SEQUENCE [LARGE SCALE GENOMIC DNA]</scope>
    <source>
        <strain evidence="3 4">YIT 11860</strain>
    </source>
</reference>
<evidence type="ECO:0000256" key="2">
    <source>
        <dbReference type="SAM" id="SignalP"/>
    </source>
</evidence>
<gene>
    <name evidence="3" type="ORF">HMPREF9448_02374</name>
</gene>
<dbReference type="PANTHER" id="PTHR30203">
    <property type="entry name" value="OUTER MEMBRANE CATION EFFLUX PROTEIN"/>
    <property type="match status" value="1"/>
</dbReference>
<name>K0XET1_9BACT</name>
<comment type="similarity">
    <text evidence="1">Belongs to the outer membrane factor (OMF) (TC 1.B.17) family.</text>
</comment>
<evidence type="ECO:0000313" key="4">
    <source>
        <dbReference type="Proteomes" id="UP000006044"/>
    </source>
</evidence>
<evidence type="ECO:0000256" key="1">
    <source>
        <dbReference type="ARBA" id="ARBA00007613"/>
    </source>
</evidence>
<dbReference type="Pfam" id="PF02321">
    <property type="entry name" value="OEP"/>
    <property type="match status" value="1"/>
</dbReference>
<evidence type="ECO:0000313" key="3">
    <source>
        <dbReference type="EMBL" id="EJZ62460.1"/>
    </source>
</evidence>
<dbReference type="PANTHER" id="PTHR30203:SF24">
    <property type="entry name" value="BLR4935 PROTEIN"/>
    <property type="match status" value="1"/>
</dbReference>
<dbReference type="STRING" id="742726.HMPREF9448_02374"/>
<dbReference type="Gene3D" id="1.20.1600.10">
    <property type="entry name" value="Outer membrane efflux proteins (OEP)"/>
    <property type="match status" value="1"/>
</dbReference>
<feature type="chain" id="PRO_5003841116" description="Outer membrane efflux protein" evidence="2">
    <location>
        <begin position="24"/>
        <end position="393"/>
    </location>
</feature>
<sequence>MRNSFLCLFVFAVANMGAQNNMADILASIETNNPELKAGAQIVLSQKAEVSSQNTLEDPNFEFEHLWGADNAKDRKYDISVSQSFDFPSLYVQRNKIGNLKRTLYDGQQAVLRQQILLQAKELCLQVIYLNRCIRLGNERQAAADELVKLYRERLTSGDANILDVNKIEIEQLNITTSNIQRRNELAACLAQLQALNGGEPLNLAESALTEYSDRELPASFDDLKEQALQSDPELQMLRQENQIAGKEVSLNRAGWLPKFELGYRHAYELGERFNGLSVGVSIPLFANRKKVKIAKAQALAGSFTVNNKELQTLAALQSSYNEAVALKDNRERYELLTRQNNFELLQKALASGKISMVEYLVDATQLYEAFENKLSLEYEYQLRLARMYKFEL</sequence>
<dbReference type="PATRIC" id="fig|742726.3.peg.2483"/>
<dbReference type="Proteomes" id="UP000006044">
    <property type="component" value="Unassembled WGS sequence"/>
</dbReference>
<dbReference type="RefSeq" id="WP_008862761.1">
    <property type="nucleotide sequence ID" value="NZ_JH815205.1"/>
</dbReference>
<dbReference type="OrthoDB" id="712316at2"/>
<dbReference type="eggNOG" id="COG1538">
    <property type="taxonomic scope" value="Bacteria"/>
</dbReference>
<dbReference type="AlphaFoldDB" id="K0XET1"/>
<dbReference type="HOGENOM" id="CLU_701774_0_0_10"/>
<accession>K0XET1</accession>
<dbReference type="SUPFAM" id="SSF56954">
    <property type="entry name" value="Outer membrane efflux proteins (OEP)"/>
    <property type="match status" value="1"/>
</dbReference>
<organism evidence="3 4">
    <name type="scientific">Barnesiella intestinihominis YIT 11860</name>
    <dbReference type="NCBI Taxonomy" id="742726"/>
    <lineage>
        <taxon>Bacteria</taxon>
        <taxon>Pseudomonadati</taxon>
        <taxon>Bacteroidota</taxon>
        <taxon>Bacteroidia</taxon>
        <taxon>Bacteroidales</taxon>
        <taxon>Barnesiellaceae</taxon>
        <taxon>Barnesiella</taxon>
    </lineage>
</organism>
<dbReference type="GeneID" id="77849565"/>
<feature type="signal peptide" evidence="2">
    <location>
        <begin position="1"/>
        <end position="23"/>
    </location>
</feature>
<proteinExistence type="inferred from homology"/>
<protein>
    <recommendedName>
        <fullName evidence="5">Outer membrane efflux protein</fullName>
    </recommendedName>
</protein>
<evidence type="ECO:0008006" key="5">
    <source>
        <dbReference type="Google" id="ProtNLM"/>
    </source>
</evidence>
<dbReference type="EMBL" id="ADLE01000016">
    <property type="protein sequence ID" value="EJZ62460.1"/>
    <property type="molecule type" value="Genomic_DNA"/>
</dbReference>
<dbReference type="InterPro" id="IPR010131">
    <property type="entry name" value="MdtP/NodT-like"/>
</dbReference>
<dbReference type="InterPro" id="IPR003423">
    <property type="entry name" value="OMP_efflux"/>
</dbReference>
<comment type="caution">
    <text evidence="3">The sequence shown here is derived from an EMBL/GenBank/DDBJ whole genome shotgun (WGS) entry which is preliminary data.</text>
</comment>
<keyword evidence="2" id="KW-0732">Signal</keyword>
<dbReference type="GO" id="GO:0015562">
    <property type="term" value="F:efflux transmembrane transporter activity"/>
    <property type="evidence" value="ECO:0007669"/>
    <property type="project" value="InterPro"/>
</dbReference>
<keyword evidence="4" id="KW-1185">Reference proteome</keyword>